<gene>
    <name evidence="1" type="ORF">Tsubulata_049840</name>
</gene>
<accession>A0A9Q0GJQ0</accession>
<name>A0A9Q0GJQ0_9ROSI</name>
<evidence type="ECO:0000313" key="1">
    <source>
        <dbReference type="EMBL" id="KAJ4850220.1"/>
    </source>
</evidence>
<protein>
    <submittedName>
        <fullName evidence="1">Uncharacterized protein</fullName>
    </submittedName>
</protein>
<sequence>MHLLCDALVQDIGHWLLKENQKKKNPSSPHEKEKATISLIWWKSIL</sequence>
<reference evidence="1" key="2">
    <citation type="journal article" date="2023" name="Plants (Basel)">
        <title>Annotation of the Turnera subulata (Passifloraceae) Draft Genome Reveals the S-Locus Evolved after the Divergence of Turneroideae from Passifloroideae in a Stepwise Manner.</title>
        <authorList>
            <person name="Henning P.M."/>
            <person name="Roalson E.H."/>
            <person name="Mir W."/>
            <person name="McCubbin A.G."/>
            <person name="Shore J.S."/>
        </authorList>
    </citation>
    <scope>NUCLEOTIDE SEQUENCE</scope>
    <source>
        <strain evidence="1">F60SS</strain>
    </source>
</reference>
<reference evidence="1" key="1">
    <citation type="submission" date="2022-02" db="EMBL/GenBank/DDBJ databases">
        <authorList>
            <person name="Henning P.M."/>
            <person name="McCubbin A.G."/>
            <person name="Shore J.S."/>
        </authorList>
    </citation>
    <scope>NUCLEOTIDE SEQUENCE</scope>
    <source>
        <strain evidence="1">F60SS</strain>
        <tissue evidence="1">Leaves</tissue>
    </source>
</reference>
<dbReference type="EMBL" id="JAKUCV010000401">
    <property type="protein sequence ID" value="KAJ4850220.1"/>
    <property type="molecule type" value="Genomic_DNA"/>
</dbReference>
<feature type="non-terminal residue" evidence="1">
    <location>
        <position position="46"/>
    </location>
</feature>
<organism evidence="1 2">
    <name type="scientific">Turnera subulata</name>
    <dbReference type="NCBI Taxonomy" id="218843"/>
    <lineage>
        <taxon>Eukaryota</taxon>
        <taxon>Viridiplantae</taxon>
        <taxon>Streptophyta</taxon>
        <taxon>Embryophyta</taxon>
        <taxon>Tracheophyta</taxon>
        <taxon>Spermatophyta</taxon>
        <taxon>Magnoliopsida</taxon>
        <taxon>eudicotyledons</taxon>
        <taxon>Gunneridae</taxon>
        <taxon>Pentapetalae</taxon>
        <taxon>rosids</taxon>
        <taxon>fabids</taxon>
        <taxon>Malpighiales</taxon>
        <taxon>Passifloraceae</taxon>
        <taxon>Turnera</taxon>
    </lineage>
</organism>
<evidence type="ECO:0000313" key="2">
    <source>
        <dbReference type="Proteomes" id="UP001141552"/>
    </source>
</evidence>
<proteinExistence type="predicted"/>
<dbReference type="Proteomes" id="UP001141552">
    <property type="component" value="Unassembled WGS sequence"/>
</dbReference>
<comment type="caution">
    <text evidence="1">The sequence shown here is derived from an EMBL/GenBank/DDBJ whole genome shotgun (WGS) entry which is preliminary data.</text>
</comment>
<keyword evidence="2" id="KW-1185">Reference proteome</keyword>
<dbReference type="AlphaFoldDB" id="A0A9Q0GJQ0"/>